<dbReference type="AlphaFoldDB" id="A0A3A2Z016"/>
<accession>A0A3A2Z016</accession>
<name>A0A3A2Z016_9EURO</name>
<feature type="non-terminal residue" evidence="2">
    <location>
        <position position="65"/>
    </location>
</feature>
<evidence type="ECO:0000313" key="3">
    <source>
        <dbReference type="Proteomes" id="UP000266188"/>
    </source>
</evidence>
<dbReference type="Proteomes" id="UP000266188">
    <property type="component" value="Unassembled WGS sequence"/>
</dbReference>
<dbReference type="Gene3D" id="1.20.5.1160">
    <property type="entry name" value="Vasodilator-stimulated phosphoprotein"/>
    <property type="match status" value="1"/>
</dbReference>
<dbReference type="STRING" id="2070753.A0A3A2Z016"/>
<evidence type="ECO:0000256" key="1">
    <source>
        <dbReference type="SAM" id="Coils"/>
    </source>
</evidence>
<feature type="coiled-coil region" evidence="1">
    <location>
        <begin position="4"/>
        <end position="38"/>
    </location>
</feature>
<keyword evidence="1" id="KW-0175">Coiled coil</keyword>
<comment type="caution">
    <text evidence="2">The sequence shown here is derived from an EMBL/GenBank/DDBJ whole genome shotgun (WGS) entry which is preliminary data.</text>
</comment>
<keyword evidence="3" id="KW-1185">Reference proteome</keyword>
<evidence type="ECO:0000313" key="2">
    <source>
        <dbReference type="EMBL" id="RJE16499.1"/>
    </source>
</evidence>
<dbReference type="EMBL" id="MVGC01004404">
    <property type="protein sequence ID" value="RJE16499.1"/>
    <property type="molecule type" value="Genomic_DNA"/>
</dbReference>
<reference evidence="3" key="1">
    <citation type="submission" date="2017-02" db="EMBL/GenBank/DDBJ databases">
        <authorList>
            <person name="Tafer H."/>
            <person name="Lopandic K."/>
        </authorList>
    </citation>
    <scope>NUCLEOTIDE SEQUENCE [LARGE SCALE GENOMIC DNA]</scope>
    <source>
        <strain evidence="3">CBS 366.77</strain>
    </source>
</reference>
<gene>
    <name evidence="2" type="ORF">PHISCL_11164</name>
</gene>
<protein>
    <submittedName>
        <fullName evidence="2">Heavy chain</fullName>
    </submittedName>
</protein>
<organism evidence="2 3">
    <name type="scientific">Aspergillus sclerotialis</name>
    <dbReference type="NCBI Taxonomy" id="2070753"/>
    <lineage>
        <taxon>Eukaryota</taxon>
        <taxon>Fungi</taxon>
        <taxon>Dikarya</taxon>
        <taxon>Ascomycota</taxon>
        <taxon>Pezizomycotina</taxon>
        <taxon>Eurotiomycetes</taxon>
        <taxon>Eurotiomycetidae</taxon>
        <taxon>Eurotiales</taxon>
        <taxon>Aspergillaceae</taxon>
        <taxon>Aspergillus</taxon>
        <taxon>Aspergillus subgen. Polypaecilum</taxon>
    </lineage>
</organism>
<proteinExistence type="predicted"/>
<sequence length="65" mass="7420">MGEFGEAKSQFEKLKRAKAALEVELRDAHSEAQEVQLEREQDAASRNQLLQEFSDLQIRLDAETS</sequence>